<dbReference type="SUPFAM" id="SSF82866">
    <property type="entry name" value="Multidrug efflux transporter AcrB transmembrane domain"/>
    <property type="match status" value="2"/>
</dbReference>
<evidence type="ECO:0000256" key="3">
    <source>
        <dbReference type="ARBA" id="ARBA00022989"/>
    </source>
</evidence>
<keyword evidence="8" id="KW-1185">Reference proteome</keyword>
<dbReference type="AlphaFoldDB" id="A0A1T4MSS1"/>
<feature type="transmembrane region" description="Helical" evidence="5">
    <location>
        <begin position="862"/>
        <end position="881"/>
    </location>
</feature>
<name>A0A1T4MSS1_9SPIR</name>
<comment type="subcellular location">
    <subcellularLocation>
        <location evidence="1">Membrane</location>
        <topology evidence="1">Multi-pass membrane protein</topology>
    </subcellularLocation>
</comment>
<dbReference type="PANTHER" id="PTHR32063">
    <property type="match status" value="1"/>
</dbReference>
<feature type="transmembrane region" description="Helical" evidence="5">
    <location>
        <begin position="920"/>
        <end position="942"/>
    </location>
</feature>
<gene>
    <name evidence="7" type="ORF">SAMN02745152_00984</name>
</gene>
<dbReference type="PRINTS" id="PR00702">
    <property type="entry name" value="ACRIFLAVINRP"/>
</dbReference>
<feature type="transmembrane region" description="Helical" evidence="5">
    <location>
        <begin position="430"/>
        <end position="451"/>
    </location>
</feature>
<feature type="transmembrane region" description="Helical" evidence="5">
    <location>
        <begin position="536"/>
        <end position="556"/>
    </location>
</feature>
<dbReference type="InterPro" id="IPR011527">
    <property type="entry name" value="ABC1_TM_dom"/>
</dbReference>
<feature type="transmembrane region" description="Helical" evidence="5">
    <location>
        <begin position="12"/>
        <end position="29"/>
    </location>
</feature>
<feature type="transmembrane region" description="Helical" evidence="5">
    <location>
        <begin position="329"/>
        <end position="351"/>
    </location>
</feature>
<keyword evidence="4 5" id="KW-0472">Membrane</keyword>
<evidence type="ECO:0000256" key="5">
    <source>
        <dbReference type="SAM" id="Phobius"/>
    </source>
</evidence>
<keyword evidence="3 5" id="KW-1133">Transmembrane helix</keyword>
<evidence type="ECO:0000313" key="8">
    <source>
        <dbReference type="Proteomes" id="UP000190395"/>
    </source>
</evidence>
<dbReference type="InterPro" id="IPR027463">
    <property type="entry name" value="AcrB_DN_DC_subdom"/>
</dbReference>
<reference evidence="7 8" key="1">
    <citation type="submission" date="2017-02" db="EMBL/GenBank/DDBJ databases">
        <authorList>
            <person name="Peterson S.W."/>
        </authorList>
    </citation>
    <scope>NUCLEOTIDE SEQUENCE [LARGE SCALE GENOMIC DNA]</scope>
    <source>
        <strain evidence="7 8">ATCC BAA-909</strain>
    </source>
</reference>
<dbReference type="Gene3D" id="3.30.70.1320">
    <property type="entry name" value="Multidrug efflux transporter AcrB pore domain like"/>
    <property type="match status" value="1"/>
</dbReference>
<feature type="transmembrane region" description="Helical" evidence="5">
    <location>
        <begin position="963"/>
        <end position="985"/>
    </location>
</feature>
<dbReference type="GO" id="GO:0140359">
    <property type="term" value="F:ABC-type transporter activity"/>
    <property type="evidence" value="ECO:0007669"/>
    <property type="project" value="InterPro"/>
</dbReference>
<organism evidence="7 8">
    <name type="scientific">Treponema berlinense</name>
    <dbReference type="NCBI Taxonomy" id="225004"/>
    <lineage>
        <taxon>Bacteria</taxon>
        <taxon>Pseudomonadati</taxon>
        <taxon>Spirochaetota</taxon>
        <taxon>Spirochaetia</taxon>
        <taxon>Spirochaetales</taxon>
        <taxon>Treponemataceae</taxon>
        <taxon>Treponema</taxon>
    </lineage>
</organism>
<dbReference type="EMBL" id="FUXC01000004">
    <property type="protein sequence ID" value="SJZ69877.1"/>
    <property type="molecule type" value="Genomic_DNA"/>
</dbReference>
<dbReference type="RefSeq" id="WP_078930729.1">
    <property type="nucleotide sequence ID" value="NZ_CAMCOW010000052.1"/>
</dbReference>
<dbReference type="Gene3D" id="3.30.70.1430">
    <property type="entry name" value="Multidrug efflux transporter AcrB pore domain"/>
    <property type="match status" value="2"/>
</dbReference>
<dbReference type="GeneID" id="303367237"/>
<feature type="transmembrane region" description="Helical" evidence="5">
    <location>
        <begin position="358"/>
        <end position="378"/>
    </location>
</feature>
<evidence type="ECO:0000259" key="6">
    <source>
        <dbReference type="PROSITE" id="PS50929"/>
    </source>
</evidence>
<dbReference type="Gene3D" id="1.20.1640.10">
    <property type="entry name" value="Multidrug efflux transporter AcrB transmembrane domain"/>
    <property type="match status" value="2"/>
</dbReference>
<dbReference type="PROSITE" id="PS50929">
    <property type="entry name" value="ABC_TM1F"/>
    <property type="match status" value="1"/>
</dbReference>
<dbReference type="Proteomes" id="UP000190395">
    <property type="component" value="Unassembled WGS sequence"/>
</dbReference>
<dbReference type="Gene3D" id="3.30.2090.10">
    <property type="entry name" value="Multidrug efflux transporter AcrB TolC docking domain, DN and DC subdomains"/>
    <property type="match status" value="2"/>
</dbReference>
<evidence type="ECO:0000313" key="7">
    <source>
        <dbReference type="EMBL" id="SJZ69877.1"/>
    </source>
</evidence>
<dbReference type="SUPFAM" id="SSF82693">
    <property type="entry name" value="Multidrug efflux transporter AcrB pore domain, PN1, PN2, PC1 and PC2 subdomains"/>
    <property type="match status" value="3"/>
</dbReference>
<sequence length="1036" mass="113013">MSISKKTLEHPVLTLIVFALLGTIGIFTLKNVAVSLMPDVDSPYINVRTTYKNAGPESVEKTVTKVLEGQLVSLSGLKSLTSTSSEGSSSISLEFNYGTDLESVTNDIRDKISRVTRSLPDNASSPSIFKMNADSMPIMRIAVRGNRSNDDLKIIAEDQIVDLLEQVDGVAEASVSGGREKILRVDVSQNRLSAYGLTMANLSAALSKQNLELGGGKINEGETDYTIRTTGEFSSVEEVADTIITTKNNYVVRLSDLANVYMGYKDKSSEVYINGLPGIYVSVTKQSGKNTVTVAKATREKIAEIQDIMPSDVILDVISDDSESINDTIATLLDSAYSGLILAVLILFLFLKSGKSTLIIAISIPLSIIITLLAMNFAGITLNMMTLTGLILGVGMIVDASIVMIENIYVYRSRGAKPKIAAVLGSQEMLMSVTSGNLTTICVFLPFIFFIKELGMMGQMFKGIIFTVVIALVSSLFVAVFLVPVLAGVFLPLTNRAEKPIRFKPLAKFYEILEIPMTLVTKAYRKGLKAALEHRALTVFVCICALLMSFLLIPTLKVNMMNNGTDSSVTLNLTLANGTPLSETTAVLKDFEKIVEKEIQGYTTVITSIGTGRTSSTNKGSIQINLPEDSSKQIDTSDTVQAKLRKYFNSYPGARFTFSQGFGRQMTGSEFKIRVRSDDLDKAMNIASQIRDVMEKIDDIGEVSIDTDRGLPEIQIVIDRQRAYSFGVDVTTVAKEINYAVNGVTATTYRENGKEYDMVLLYEPNDRKSTANLEQIYVKGTNGMVSVANFAEVKKGLGPVTIRRENQTRRVTVTADKKTDRNSTEIVQEIKDGIAESFIIPEGVSVVYEGAWKDTKDQGRTYLLIGIMAILLVFGVMAGTYESFKAPIINLTTIPFLIIGVVFIFKFAGQAFSMTSAVGIIMLVGIVVNNGIILVDYTNLLIDRGRKMKDACLEAGVSRLRPVLMTTLTTILGMIPMCFATEGSAAMVQPIAVAVVGGLTSSTFVTLFFIPVLYSLIMKEKKREKSRIEVILTGEK</sequence>
<evidence type="ECO:0000256" key="2">
    <source>
        <dbReference type="ARBA" id="ARBA00022692"/>
    </source>
</evidence>
<accession>A0A1T4MSS1</accession>
<dbReference type="Gene3D" id="3.30.70.1440">
    <property type="entry name" value="Multidrug efflux transporter AcrB pore domain"/>
    <property type="match status" value="1"/>
</dbReference>
<dbReference type="GO" id="GO:0005886">
    <property type="term" value="C:plasma membrane"/>
    <property type="evidence" value="ECO:0007669"/>
    <property type="project" value="TreeGrafter"/>
</dbReference>
<feature type="transmembrane region" description="Helical" evidence="5">
    <location>
        <begin position="991"/>
        <end position="1017"/>
    </location>
</feature>
<dbReference type="PANTHER" id="PTHR32063:SF0">
    <property type="entry name" value="SWARMING MOTILITY PROTEIN SWRC"/>
    <property type="match status" value="1"/>
</dbReference>
<feature type="transmembrane region" description="Helical" evidence="5">
    <location>
        <begin position="463"/>
        <end position="493"/>
    </location>
</feature>
<dbReference type="InterPro" id="IPR001036">
    <property type="entry name" value="Acrflvin-R"/>
</dbReference>
<dbReference type="Pfam" id="PF00873">
    <property type="entry name" value="ACR_tran"/>
    <property type="match status" value="1"/>
</dbReference>
<feature type="domain" description="ABC transmembrane type-1" evidence="6">
    <location>
        <begin position="309"/>
        <end position="378"/>
    </location>
</feature>
<protein>
    <submittedName>
        <fullName evidence="7">Heavy metal efflux pump, CzcA family</fullName>
    </submittedName>
</protein>
<dbReference type="STRING" id="225004.SAMN02745152_00984"/>
<evidence type="ECO:0000256" key="4">
    <source>
        <dbReference type="ARBA" id="ARBA00023136"/>
    </source>
</evidence>
<feature type="transmembrane region" description="Helical" evidence="5">
    <location>
        <begin position="888"/>
        <end position="908"/>
    </location>
</feature>
<dbReference type="SUPFAM" id="SSF82714">
    <property type="entry name" value="Multidrug efflux transporter AcrB TolC docking domain, DN and DC subdomains"/>
    <property type="match status" value="2"/>
</dbReference>
<keyword evidence="2 5" id="KW-0812">Transmembrane</keyword>
<dbReference type="GO" id="GO:0042910">
    <property type="term" value="F:xenobiotic transmembrane transporter activity"/>
    <property type="evidence" value="ECO:0007669"/>
    <property type="project" value="TreeGrafter"/>
</dbReference>
<evidence type="ECO:0000256" key="1">
    <source>
        <dbReference type="ARBA" id="ARBA00004141"/>
    </source>
</evidence>
<feature type="transmembrane region" description="Helical" evidence="5">
    <location>
        <begin position="384"/>
        <end position="409"/>
    </location>
</feature>
<proteinExistence type="predicted"/>
<dbReference type="OrthoDB" id="366306at2"/>
<dbReference type="GO" id="GO:0005524">
    <property type="term" value="F:ATP binding"/>
    <property type="evidence" value="ECO:0007669"/>
    <property type="project" value="InterPro"/>
</dbReference>